<keyword evidence="4" id="KW-0238">DNA-binding</keyword>
<organism evidence="10 11">
    <name type="scientific">Camellia sinensis</name>
    <name type="common">Tea plant</name>
    <name type="synonym">Thea sinensis</name>
    <dbReference type="NCBI Taxonomy" id="4442"/>
    <lineage>
        <taxon>Eukaryota</taxon>
        <taxon>Viridiplantae</taxon>
        <taxon>Streptophyta</taxon>
        <taxon>Embryophyta</taxon>
        <taxon>Tracheophyta</taxon>
        <taxon>Spermatophyta</taxon>
        <taxon>Magnoliopsida</taxon>
        <taxon>eudicotyledons</taxon>
        <taxon>Gunneridae</taxon>
        <taxon>Pentapetalae</taxon>
        <taxon>asterids</taxon>
        <taxon>Ericales</taxon>
        <taxon>Theaceae</taxon>
        <taxon>Camellia</taxon>
    </lineage>
</organism>
<dbReference type="GO" id="GO:0005634">
    <property type="term" value="C:nucleus"/>
    <property type="evidence" value="ECO:0007669"/>
    <property type="project" value="UniProtKB-SubCell"/>
</dbReference>
<keyword evidence="11" id="KW-1185">Reference proteome</keyword>
<feature type="transmembrane region" description="Helical" evidence="8">
    <location>
        <begin position="367"/>
        <end position="390"/>
    </location>
</feature>
<dbReference type="PANTHER" id="PTHR31194:SF140">
    <property type="entry name" value="ETHYLENE-RESPONSIVE TRANSCRIPTION FACTOR CRF2"/>
    <property type="match status" value="1"/>
</dbReference>
<dbReference type="AlphaFoldDB" id="A0A7J7GCK6"/>
<keyword evidence="8" id="KW-1133">Transmembrane helix</keyword>
<comment type="caution">
    <text evidence="10">The sequence shown here is derived from an EMBL/GenBank/DDBJ whole genome shotgun (WGS) entry which is preliminary data.</text>
</comment>
<dbReference type="CDD" id="cd00018">
    <property type="entry name" value="AP2"/>
    <property type="match status" value="1"/>
</dbReference>
<dbReference type="SMART" id="SM00380">
    <property type="entry name" value="AP2"/>
    <property type="match status" value="1"/>
</dbReference>
<evidence type="ECO:0000256" key="5">
    <source>
        <dbReference type="ARBA" id="ARBA00023163"/>
    </source>
</evidence>
<dbReference type="FunFam" id="3.30.730.10:FF:000001">
    <property type="entry name" value="Ethylene-responsive transcription factor 2"/>
    <property type="match status" value="1"/>
</dbReference>
<evidence type="ECO:0000256" key="2">
    <source>
        <dbReference type="ARBA" id="ARBA00022821"/>
    </source>
</evidence>
<evidence type="ECO:0000313" key="11">
    <source>
        <dbReference type="Proteomes" id="UP000593564"/>
    </source>
</evidence>
<feature type="domain" description="AP2/ERF" evidence="9">
    <location>
        <begin position="105"/>
        <end position="162"/>
    </location>
</feature>
<dbReference type="InterPro" id="IPR036955">
    <property type="entry name" value="AP2/ERF_dom_sf"/>
</dbReference>
<evidence type="ECO:0000256" key="3">
    <source>
        <dbReference type="ARBA" id="ARBA00023015"/>
    </source>
</evidence>
<keyword evidence="6" id="KW-0539">Nucleus</keyword>
<dbReference type="InterPro" id="IPR050913">
    <property type="entry name" value="AP2/ERF_ERF"/>
</dbReference>
<dbReference type="Gene3D" id="3.30.730.10">
    <property type="entry name" value="AP2/ERF domain"/>
    <property type="match status" value="1"/>
</dbReference>
<keyword evidence="2" id="KW-0611">Plant defense</keyword>
<keyword evidence="8" id="KW-0472">Membrane</keyword>
<keyword evidence="5" id="KW-0804">Transcription</keyword>
<sequence length="391" mass="44867">MDRSIVKYSEHRQQTTTVRRRLPEMNAAGPRVVRISVTDAEATDSSSDEEGLFRRQRVKRFFNEIIIESSSRENLNVNNRPATKTNRRKKSTGKIQTPANRSEKKFRGVRQRPWGKWAAEIRDPSKRVRLWLGTYETAEEAARVYDHAAIQLRGPDALTNFVTPPAKIAREITPVSVSDYNSGDDKNNLPSPTSVLRFHSPTNEEAELSLSDSVIAHSPANEEAELSLSDSVITKSQHFTCDDISGSENFHHISALDSMLPDSLFDFQDPVPELFEWSGLRDNEFGFGIDTVLPDSLCNFQDPERLFGSGDDFGFGLDQSPMDDYFQIDDYIPIPRHRWRYIGIRFSCCDMIQSNHNFSRNFDRWELSYQLLFLFYIFIFGGLSFVYVFIC</sequence>
<dbReference type="PROSITE" id="PS51032">
    <property type="entry name" value="AP2_ERF"/>
    <property type="match status" value="1"/>
</dbReference>
<keyword evidence="8" id="KW-0812">Transmembrane</keyword>
<dbReference type="EMBL" id="JACBKZ010000011">
    <property type="protein sequence ID" value="KAF5938472.1"/>
    <property type="molecule type" value="Genomic_DNA"/>
</dbReference>
<evidence type="ECO:0000256" key="4">
    <source>
        <dbReference type="ARBA" id="ARBA00023125"/>
    </source>
</evidence>
<protein>
    <recommendedName>
        <fullName evidence="9">AP2/ERF domain-containing protein</fullName>
    </recommendedName>
</protein>
<keyword evidence="3" id="KW-0805">Transcription regulation</keyword>
<evidence type="ECO:0000256" key="6">
    <source>
        <dbReference type="ARBA" id="ARBA00023242"/>
    </source>
</evidence>
<name>A0A7J7GCK6_CAMSI</name>
<reference evidence="10 11" key="2">
    <citation type="submission" date="2020-07" db="EMBL/GenBank/DDBJ databases">
        <title>Genome assembly of wild tea tree DASZ reveals pedigree and selection history of tea varieties.</title>
        <authorList>
            <person name="Zhang W."/>
        </authorList>
    </citation>
    <scope>NUCLEOTIDE SEQUENCE [LARGE SCALE GENOMIC DNA]</scope>
    <source>
        <strain evidence="11">cv. G240</strain>
        <tissue evidence="10">Leaf</tissue>
    </source>
</reference>
<feature type="region of interest" description="Disordered" evidence="7">
    <location>
        <begin position="76"/>
        <end position="109"/>
    </location>
</feature>
<dbReference type="PANTHER" id="PTHR31194">
    <property type="entry name" value="SHN SHINE , DNA BINDING / TRANSCRIPTION FACTOR"/>
    <property type="match status" value="1"/>
</dbReference>
<dbReference type="SUPFAM" id="SSF54171">
    <property type="entry name" value="DNA-binding domain"/>
    <property type="match status" value="1"/>
</dbReference>
<dbReference type="Proteomes" id="UP000593564">
    <property type="component" value="Unassembled WGS sequence"/>
</dbReference>
<dbReference type="GO" id="GO:0003700">
    <property type="term" value="F:DNA-binding transcription factor activity"/>
    <property type="evidence" value="ECO:0007669"/>
    <property type="project" value="InterPro"/>
</dbReference>
<evidence type="ECO:0000313" key="10">
    <source>
        <dbReference type="EMBL" id="KAF5938472.1"/>
    </source>
</evidence>
<evidence type="ECO:0000256" key="8">
    <source>
        <dbReference type="SAM" id="Phobius"/>
    </source>
</evidence>
<gene>
    <name evidence="10" type="ORF">HYC85_022731</name>
</gene>
<dbReference type="PRINTS" id="PR00367">
    <property type="entry name" value="ETHRSPELEMNT"/>
</dbReference>
<dbReference type="GO" id="GO:0003677">
    <property type="term" value="F:DNA binding"/>
    <property type="evidence" value="ECO:0007669"/>
    <property type="project" value="UniProtKB-KW"/>
</dbReference>
<dbReference type="InterPro" id="IPR016177">
    <property type="entry name" value="DNA-bd_dom_sf"/>
</dbReference>
<dbReference type="GO" id="GO:0006952">
    <property type="term" value="P:defense response"/>
    <property type="evidence" value="ECO:0007669"/>
    <property type="project" value="UniProtKB-KW"/>
</dbReference>
<proteinExistence type="predicted"/>
<evidence type="ECO:0000256" key="1">
    <source>
        <dbReference type="ARBA" id="ARBA00004123"/>
    </source>
</evidence>
<dbReference type="InterPro" id="IPR001471">
    <property type="entry name" value="AP2/ERF_dom"/>
</dbReference>
<comment type="subcellular location">
    <subcellularLocation>
        <location evidence="1">Nucleus</location>
    </subcellularLocation>
</comment>
<dbReference type="Pfam" id="PF00847">
    <property type="entry name" value="AP2"/>
    <property type="match status" value="1"/>
</dbReference>
<evidence type="ECO:0000256" key="7">
    <source>
        <dbReference type="SAM" id="MobiDB-lite"/>
    </source>
</evidence>
<accession>A0A7J7GCK6</accession>
<reference evidence="11" key="1">
    <citation type="journal article" date="2020" name="Nat. Commun.">
        <title>Genome assembly of wild tea tree DASZ reveals pedigree and selection history of tea varieties.</title>
        <authorList>
            <person name="Zhang W."/>
            <person name="Zhang Y."/>
            <person name="Qiu H."/>
            <person name="Guo Y."/>
            <person name="Wan H."/>
            <person name="Zhang X."/>
            <person name="Scossa F."/>
            <person name="Alseekh S."/>
            <person name="Zhang Q."/>
            <person name="Wang P."/>
            <person name="Xu L."/>
            <person name="Schmidt M.H."/>
            <person name="Jia X."/>
            <person name="Li D."/>
            <person name="Zhu A."/>
            <person name="Guo F."/>
            <person name="Chen W."/>
            <person name="Ni D."/>
            <person name="Usadel B."/>
            <person name="Fernie A.R."/>
            <person name="Wen W."/>
        </authorList>
    </citation>
    <scope>NUCLEOTIDE SEQUENCE [LARGE SCALE GENOMIC DNA]</scope>
    <source>
        <strain evidence="11">cv. G240</strain>
    </source>
</reference>
<evidence type="ECO:0000259" key="9">
    <source>
        <dbReference type="PROSITE" id="PS51032"/>
    </source>
</evidence>